<comment type="subcellular location">
    <subcellularLocation>
        <location evidence="4">Cell membrane</location>
        <topology evidence="4">Lipid-anchor</topology>
    </subcellularLocation>
    <subcellularLocation>
        <location evidence="4">Membrane</location>
        <location evidence="4">Caveola</location>
    </subcellularLocation>
</comment>
<dbReference type="InterPro" id="IPR027705">
    <property type="entry name" value="Flotillin_fam"/>
</dbReference>
<evidence type="ECO:0000256" key="3">
    <source>
        <dbReference type="ARBA" id="ARBA00023136"/>
    </source>
</evidence>
<dbReference type="InterPro" id="IPR036013">
    <property type="entry name" value="Band_7/SPFH_dom_sf"/>
</dbReference>
<dbReference type="InterPro" id="IPR001107">
    <property type="entry name" value="Band_7"/>
</dbReference>
<reference evidence="6" key="1">
    <citation type="submission" date="2020-06" db="EMBL/GenBank/DDBJ databases">
        <title>WGS assembly of Ceratodon purpureus strain R40.</title>
        <authorList>
            <person name="Carey S.B."/>
            <person name="Jenkins J."/>
            <person name="Shu S."/>
            <person name="Lovell J.T."/>
            <person name="Sreedasyam A."/>
            <person name="Maumus F."/>
            <person name="Tiley G.P."/>
            <person name="Fernandez-Pozo N."/>
            <person name="Barry K."/>
            <person name="Chen C."/>
            <person name="Wang M."/>
            <person name="Lipzen A."/>
            <person name="Daum C."/>
            <person name="Saski C.A."/>
            <person name="Payton A.C."/>
            <person name="Mcbreen J.C."/>
            <person name="Conrad R.E."/>
            <person name="Kollar L.M."/>
            <person name="Olsson S."/>
            <person name="Huttunen S."/>
            <person name="Landis J.B."/>
            <person name="Wickett N.J."/>
            <person name="Johnson M.G."/>
            <person name="Rensing S.A."/>
            <person name="Grimwood J."/>
            <person name="Schmutz J."/>
            <person name="Mcdaniel S.F."/>
        </authorList>
    </citation>
    <scope>NUCLEOTIDE SEQUENCE</scope>
    <source>
        <strain evidence="6">R40</strain>
    </source>
</reference>
<dbReference type="Proteomes" id="UP000822688">
    <property type="component" value="Chromosome 1"/>
</dbReference>
<evidence type="ECO:0000313" key="6">
    <source>
        <dbReference type="EMBL" id="KAG0591922.1"/>
    </source>
</evidence>
<dbReference type="Gene3D" id="3.30.479.30">
    <property type="entry name" value="Band 7 domain"/>
    <property type="match status" value="1"/>
</dbReference>
<sequence>MAFRTAAANEYLVVTGIGIKDVKIQKKGWIYPGQICSRFDISPANYTFDVHAMSSEKLPFILPAIFTIGPKDEPESLMKYGKLMSSHDKSGNLVIELVKGIVAGETRALAAGLTMEQIFSGTMEFKQEVFDKVQLELNQFGLHIYNANIKQLVEVKGTEYFSFLGQKVQQTAANQAKVDVAEAKFKGDTGIKELQGQLLMHAAKVDADTAIYAKTLSGAAKQHEIKIDTEVKLFANQKEAEVAQANANLAIMKAAWLQKSKIAEIQSVRAASIRDAELEKDLEIKKFEANTEKFRAEKLAPAKVDYEVSQQSSDSVLYDKQMQAEAELYIWQTEARAQDVIADAQFYRKKVDAEALLNFKCREAEGMKAVAEGQAVYVKSMLGAFEGNYSAFHDYLMLDRRVYQQMGEINASAVNGLQPKISVWTTGGPGDGSSGAPGAPIADVFKMIPPLFTTIKDQTGIDSLPFLATLPREQML</sequence>
<protein>
    <recommendedName>
        <fullName evidence="4">Flotillin-like</fullName>
    </recommendedName>
</protein>
<keyword evidence="3 4" id="KW-0472">Membrane</keyword>
<dbReference type="PANTHER" id="PTHR13806">
    <property type="entry name" value="FLOTILLIN-RELATED"/>
    <property type="match status" value="1"/>
</dbReference>
<gene>
    <name evidence="6" type="ORF">KC19_1G212100</name>
</gene>
<evidence type="ECO:0000256" key="1">
    <source>
        <dbReference type="ARBA" id="ARBA00007161"/>
    </source>
</evidence>
<dbReference type="Pfam" id="PF01145">
    <property type="entry name" value="Band_7"/>
    <property type="match status" value="1"/>
</dbReference>
<dbReference type="GO" id="GO:0005901">
    <property type="term" value="C:caveola"/>
    <property type="evidence" value="ECO:0007669"/>
    <property type="project" value="UniProtKB-SubCell"/>
</dbReference>
<dbReference type="CDD" id="cd03399">
    <property type="entry name" value="SPFH_flotillin"/>
    <property type="match status" value="1"/>
</dbReference>
<dbReference type="EMBL" id="CM026421">
    <property type="protein sequence ID" value="KAG0591921.1"/>
    <property type="molecule type" value="Genomic_DNA"/>
</dbReference>
<name>A0A8T0J9X5_CERPU</name>
<evidence type="ECO:0000256" key="2">
    <source>
        <dbReference type="ARBA" id="ARBA00022475"/>
    </source>
</evidence>
<evidence type="ECO:0000313" key="7">
    <source>
        <dbReference type="Proteomes" id="UP000822688"/>
    </source>
</evidence>
<feature type="domain" description="Band 7" evidence="5">
    <location>
        <begin position="8"/>
        <end position="183"/>
    </location>
</feature>
<dbReference type="EMBL" id="CM026421">
    <property type="protein sequence ID" value="KAG0591922.1"/>
    <property type="molecule type" value="Genomic_DNA"/>
</dbReference>
<accession>A0A8T0J9X5</accession>
<proteinExistence type="inferred from homology"/>
<comment type="caution">
    <text evidence="6">The sequence shown here is derived from an EMBL/GenBank/DDBJ whole genome shotgun (WGS) entry which is preliminary data.</text>
</comment>
<keyword evidence="7" id="KW-1185">Reference proteome</keyword>
<dbReference type="SUPFAM" id="SSF117892">
    <property type="entry name" value="Band 7/SPFH domain"/>
    <property type="match status" value="1"/>
</dbReference>
<dbReference type="PANTHER" id="PTHR13806:SF31">
    <property type="entry name" value="FLOTILLIN-LIKE PROTEIN 1-RELATED"/>
    <property type="match status" value="1"/>
</dbReference>
<dbReference type="AlphaFoldDB" id="A0A8T0J9X5"/>
<evidence type="ECO:0000256" key="4">
    <source>
        <dbReference type="RuleBase" id="RU366054"/>
    </source>
</evidence>
<organism evidence="6 7">
    <name type="scientific">Ceratodon purpureus</name>
    <name type="common">Fire moss</name>
    <name type="synonym">Dicranum purpureum</name>
    <dbReference type="NCBI Taxonomy" id="3225"/>
    <lineage>
        <taxon>Eukaryota</taxon>
        <taxon>Viridiplantae</taxon>
        <taxon>Streptophyta</taxon>
        <taxon>Embryophyta</taxon>
        <taxon>Bryophyta</taxon>
        <taxon>Bryophytina</taxon>
        <taxon>Bryopsida</taxon>
        <taxon>Dicranidae</taxon>
        <taxon>Pseudoditrichales</taxon>
        <taxon>Ditrichaceae</taxon>
        <taxon>Ceratodon</taxon>
    </lineage>
</organism>
<evidence type="ECO:0000259" key="5">
    <source>
        <dbReference type="Pfam" id="PF01145"/>
    </source>
</evidence>
<keyword evidence="2 4" id="KW-1003">Cell membrane</keyword>
<comment type="similarity">
    <text evidence="1 4">Belongs to the band 7/mec-2 family. Flotillin subfamily.</text>
</comment>